<evidence type="ECO:0000256" key="6">
    <source>
        <dbReference type="ARBA" id="ARBA00023015"/>
    </source>
</evidence>
<keyword evidence="5" id="KW-0862">Zinc</keyword>
<proteinExistence type="inferred from homology"/>
<evidence type="ECO:0000256" key="7">
    <source>
        <dbReference type="ARBA" id="ARBA00023054"/>
    </source>
</evidence>
<accession>A0A7R8D1H8</accession>
<dbReference type="GO" id="GO:0043565">
    <property type="term" value="F:sequence-specific DNA binding"/>
    <property type="evidence" value="ECO:0007669"/>
    <property type="project" value="InterPro"/>
</dbReference>
<evidence type="ECO:0000313" key="12">
    <source>
        <dbReference type="EMBL" id="CAF2969340.1"/>
    </source>
</evidence>
<keyword evidence="13" id="KW-1185">Reference proteome</keyword>
<reference evidence="12" key="1">
    <citation type="submission" date="2021-02" db="EMBL/GenBank/DDBJ databases">
        <authorList>
            <person name="Bekaert M."/>
        </authorList>
    </citation>
    <scope>NUCLEOTIDE SEQUENCE</scope>
    <source>
        <strain evidence="12">IoA-00</strain>
    </source>
</reference>
<dbReference type="InterPro" id="IPR006612">
    <property type="entry name" value="THAP_Znf"/>
</dbReference>
<evidence type="ECO:0000256" key="2">
    <source>
        <dbReference type="ARBA" id="ARBA00006177"/>
    </source>
</evidence>
<dbReference type="GO" id="GO:0005654">
    <property type="term" value="C:nucleoplasm"/>
    <property type="evidence" value="ECO:0007669"/>
    <property type="project" value="UniProtKB-SubCell"/>
</dbReference>
<evidence type="ECO:0000313" key="13">
    <source>
        <dbReference type="Proteomes" id="UP000675881"/>
    </source>
</evidence>
<sequence>MTILLSLFKQYKFQPILDVPGCDTGRFSSRGVKKEHPISLHGFPNESTWIETWKEVIPIDWNSKSHSININNAVICSRHFKKTDFRSDIYSDIQPSKKRRLNRDAIPSIFPGDSPSPENITVIEEPIQYTIESTEKQDVSDCIDLDNAVLCIEVEELKDLNHLESEICSSTLPSKVLYQRDLHSIDFFYVEKFDGGPPRLGFSLIVYNDLHFKAYVRGKEVLFSNLRQLRVSKVFKTYFEILYALNALKKCL</sequence>
<comment type="similarity">
    <text evidence="2">Belongs to the THAP1 family.</text>
</comment>
<evidence type="ECO:0000256" key="1">
    <source>
        <dbReference type="ARBA" id="ARBA00004642"/>
    </source>
</evidence>
<dbReference type="EMBL" id="HG994585">
    <property type="protein sequence ID" value="CAF2969340.1"/>
    <property type="molecule type" value="Genomic_DNA"/>
</dbReference>
<evidence type="ECO:0000256" key="9">
    <source>
        <dbReference type="ARBA" id="ARBA00023163"/>
    </source>
</evidence>
<dbReference type="PANTHER" id="PTHR46600:SF1">
    <property type="entry name" value="THAP DOMAIN-CONTAINING PROTEIN 1"/>
    <property type="match status" value="1"/>
</dbReference>
<name>A0A7R8D1H8_LEPSM</name>
<keyword evidence="6" id="KW-0805">Transcription regulation</keyword>
<dbReference type="SUPFAM" id="SSF57716">
    <property type="entry name" value="Glucocorticoid receptor-like (DNA-binding domain)"/>
    <property type="match status" value="1"/>
</dbReference>
<evidence type="ECO:0000256" key="8">
    <source>
        <dbReference type="ARBA" id="ARBA00023125"/>
    </source>
</evidence>
<evidence type="ECO:0000256" key="5">
    <source>
        <dbReference type="ARBA" id="ARBA00022833"/>
    </source>
</evidence>
<evidence type="ECO:0000256" key="11">
    <source>
        <dbReference type="ARBA" id="ARBA00023306"/>
    </source>
</evidence>
<dbReference type="InterPro" id="IPR038441">
    <property type="entry name" value="THAP_Znf_sf"/>
</dbReference>
<dbReference type="Proteomes" id="UP000675881">
    <property type="component" value="Chromosome 6"/>
</dbReference>
<keyword evidence="10" id="KW-0539">Nucleus</keyword>
<keyword evidence="4" id="KW-0863">Zinc-finger</keyword>
<protein>
    <submittedName>
        <fullName evidence="12">(salmon louse) hypothetical protein</fullName>
    </submittedName>
</protein>
<dbReference type="PANTHER" id="PTHR46600">
    <property type="entry name" value="THAP DOMAIN-CONTAINING"/>
    <property type="match status" value="1"/>
</dbReference>
<dbReference type="GO" id="GO:0008270">
    <property type="term" value="F:zinc ion binding"/>
    <property type="evidence" value="ECO:0007669"/>
    <property type="project" value="UniProtKB-KW"/>
</dbReference>
<keyword evidence="8" id="KW-0238">DNA-binding</keyword>
<dbReference type="AlphaFoldDB" id="A0A7R8D1H8"/>
<dbReference type="PROSITE" id="PS50950">
    <property type="entry name" value="ZF_THAP"/>
    <property type="match status" value="1"/>
</dbReference>
<comment type="subcellular location">
    <subcellularLocation>
        <location evidence="1">Nucleus</location>
        <location evidence="1">Nucleoplasm</location>
    </subcellularLocation>
</comment>
<dbReference type="InterPro" id="IPR026516">
    <property type="entry name" value="THAP1/10"/>
</dbReference>
<organism evidence="12 13">
    <name type="scientific">Lepeophtheirus salmonis</name>
    <name type="common">Salmon louse</name>
    <name type="synonym">Caligus salmonis</name>
    <dbReference type="NCBI Taxonomy" id="72036"/>
    <lineage>
        <taxon>Eukaryota</taxon>
        <taxon>Metazoa</taxon>
        <taxon>Ecdysozoa</taxon>
        <taxon>Arthropoda</taxon>
        <taxon>Crustacea</taxon>
        <taxon>Multicrustacea</taxon>
        <taxon>Hexanauplia</taxon>
        <taxon>Copepoda</taxon>
        <taxon>Siphonostomatoida</taxon>
        <taxon>Caligidae</taxon>
        <taxon>Lepeophtheirus</taxon>
    </lineage>
</organism>
<gene>
    <name evidence="12" type="ORF">LSAA_11172</name>
</gene>
<keyword evidence="9" id="KW-0804">Transcription</keyword>
<dbReference type="Pfam" id="PF05485">
    <property type="entry name" value="THAP"/>
    <property type="match status" value="1"/>
</dbReference>
<keyword evidence="3" id="KW-0479">Metal-binding</keyword>
<dbReference type="SMART" id="SM00980">
    <property type="entry name" value="THAP"/>
    <property type="match status" value="1"/>
</dbReference>
<dbReference type="OrthoDB" id="5982876at2759"/>
<keyword evidence="11" id="KW-0131">Cell cycle</keyword>
<evidence type="ECO:0000256" key="3">
    <source>
        <dbReference type="ARBA" id="ARBA00022723"/>
    </source>
</evidence>
<evidence type="ECO:0000256" key="10">
    <source>
        <dbReference type="ARBA" id="ARBA00023242"/>
    </source>
</evidence>
<dbReference type="Gene3D" id="6.20.210.20">
    <property type="entry name" value="THAP domain"/>
    <property type="match status" value="1"/>
</dbReference>
<evidence type="ECO:0000256" key="4">
    <source>
        <dbReference type="ARBA" id="ARBA00022771"/>
    </source>
</evidence>
<dbReference type="SMART" id="SM00692">
    <property type="entry name" value="DM3"/>
    <property type="match status" value="1"/>
</dbReference>
<keyword evidence="7" id="KW-0175">Coiled coil</keyword>